<gene>
    <name evidence="3" type="ORF">GCM10023171_03320</name>
</gene>
<dbReference type="RefSeq" id="WP_345183681.1">
    <property type="nucleotide sequence ID" value="NZ_BAABGP010000003.1"/>
</dbReference>
<keyword evidence="2" id="KW-0560">Oxidoreductase</keyword>
<evidence type="ECO:0000313" key="3">
    <source>
        <dbReference type="EMBL" id="GAA4478770.1"/>
    </source>
</evidence>
<comment type="similarity">
    <text evidence="1">Belongs to the LDH2/MDH2 oxidoreductase family.</text>
</comment>
<organism evidence="3 4">
    <name type="scientific">Microbacterium panaciterrae</name>
    <dbReference type="NCBI Taxonomy" id="985759"/>
    <lineage>
        <taxon>Bacteria</taxon>
        <taxon>Bacillati</taxon>
        <taxon>Actinomycetota</taxon>
        <taxon>Actinomycetes</taxon>
        <taxon>Micrococcales</taxon>
        <taxon>Microbacteriaceae</taxon>
        <taxon>Microbacterium</taxon>
    </lineage>
</organism>
<dbReference type="Gene3D" id="3.30.1370.60">
    <property type="entry name" value="Hypothetical oxidoreductase yiak, domain 2"/>
    <property type="match status" value="1"/>
</dbReference>
<proteinExistence type="inferred from homology"/>
<dbReference type="Pfam" id="PF02615">
    <property type="entry name" value="Ldh_2"/>
    <property type="match status" value="1"/>
</dbReference>
<dbReference type="InterPro" id="IPR043144">
    <property type="entry name" value="Mal/L-sulf/L-lact_DH-like_ah"/>
</dbReference>
<evidence type="ECO:0000256" key="2">
    <source>
        <dbReference type="ARBA" id="ARBA00023002"/>
    </source>
</evidence>
<name>A0ABP8NZT6_9MICO</name>
<dbReference type="Gene3D" id="1.10.1530.10">
    <property type="match status" value="1"/>
</dbReference>
<dbReference type="EMBL" id="BAABGP010000003">
    <property type="protein sequence ID" value="GAA4478770.1"/>
    <property type="molecule type" value="Genomic_DNA"/>
</dbReference>
<evidence type="ECO:0000256" key="1">
    <source>
        <dbReference type="ARBA" id="ARBA00006056"/>
    </source>
</evidence>
<protein>
    <submittedName>
        <fullName evidence="3">Ldh family oxidoreductase</fullName>
    </submittedName>
</protein>
<dbReference type="InterPro" id="IPR043143">
    <property type="entry name" value="Mal/L-sulf/L-lact_DH-like_NADP"/>
</dbReference>
<sequence>MHDSRIPFSQLVAVIASALRGAGASPETAEVLATNCASCERDGALSHGVFRVPGYVASLRSGWADGAATPIVERVGGAFVRVDAANGFSQPALAAAATEIDAVIEDAGVAVVAIRDSHHFSSLWPDLEPFAEKGLVAITMVTGGAAVIPRDAHQKVLGTNPFAFASPVAGRLPLVVDFATSSMSHGDLQLAAKAGRTVPIGTGTGTSGRDTEDPGEILADGGLLPFGGYKGAALSIMVELLASGLTGGSFSYRNDLVFAQHAADGSTAKTGQLLILIDPDRGASGYAERVAEFVGALRNAGMERLPADQRYRVRAEAELGGVPITPAIRELMDTQPCD</sequence>
<evidence type="ECO:0000313" key="4">
    <source>
        <dbReference type="Proteomes" id="UP001500731"/>
    </source>
</evidence>
<dbReference type="Proteomes" id="UP001500731">
    <property type="component" value="Unassembled WGS sequence"/>
</dbReference>
<dbReference type="InterPro" id="IPR036111">
    <property type="entry name" value="Mal/L-sulfo/L-lacto_DH-like_sf"/>
</dbReference>
<reference evidence="4" key="1">
    <citation type="journal article" date="2019" name="Int. J. Syst. Evol. Microbiol.">
        <title>The Global Catalogue of Microorganisms (GCM) 10K type strain sequencing project: providing services to taxonomists for standard genome sequencing and annotation.</title>
        <authorList>
            <consortium name="The Broad Institute Genomics Platform"/>
            <consortium name="The Broad Institute Genome Sequencing Center for Infectious Disease"/>
            <person name="Wu L."/>
            <person name="Ma J."/>
        </authorList>
    </citation>
    <scope>NUCLEOTIDE SEQUENCE [LARGE SCALE GENOMIC DNA]</scope>
    <source>
        <strain evidence="4">JCM 17839</strain>
    </source>
</reference>
<keyword evidence="4" id="KW-1185">Reference proteome</keyword>
<dbReference type="PANTHER" id="PTHR11091">
    <property type="entry name" value="OXIDOREDUCTASE-RELATED"/>
    <property type="match status" value="1"/>
</dbReference>
<dbReference type="InterPro" id="IPR003767">
    <property type="entry name" value="Malate/L-lactate_DH-like"/>
</dbReference>
<dbReference type="SUPFAM" id="SSF89733">
    <property type="entry name" value="L-sulfolactate dehydrogenase-like"/>
    <property type="match status" value="1"/>
</dbReference>
<accession>A0ABP8NZT6</accession>
<dbReference type="PANTHER" id="PTHR11091:SF0">
    <property type="entry name" value="MALATE DEHYDROGENASE"/>
    <property type="match status" value="1"/>
</dbReference>
<comment type="caution">
    <text evidence="3">The sequence shown here is derived from an EMBL/GenBank/DDBJ whole genome shotgun (WGS) entry which is preliminary data.</text>
</comment>